<dbReference type="GO" id="GO:0008270">
    <property type="term" value="F:zinc ion binding"/>
    <property type="evidence" value="ECO:0007669"/>
    <property type="project" value="UniProtKB-KW"/>
</dbReference>
<feature type="compositionally biased region" description="Acidic residues" evidence="15">
    <location>
        <begin position="752"/>
        <end position="765"/>
    </location>
</feature>
<dbReference type="Pfam" id="PF00856">
    <property type="entry name" value="SET"/>
    <property type="match status" value="1"/>
</dbReference>
<dbReference type="PROSITE" id="PS51215">
    <property type="entry name" value="AWS"/>
    <property type="match status" value="1"/>
</dbReference>
<proteinExistence type="predicted"/>
<dbReference type="InterPro" id="IPR006560">
    <property type="entry name" value="AWS_dom"/>
</dbReference>
<feature type="region of interest" description="Disordered" evidence="15">
    <location>
        <begin position="746"/>
        <end position="773"/>
    </location>
</feature>
<keyword evidence="20" id="KW-1185">Reference proteome</keyword>
<dbReference type="Gene3D" id="2.30.30.140">
    <property type="match status" value="2"/>
</dbReference>
<evidence type="ECO:0000256" key="15">
    <source>
        <dbReference type="SAM" id="MobiDB-lite"/>
    </source>
</evidence>
<feature type="region of interest" description="Disordered" evidence="15">
    <location>
        <begin position="1847"/>
        <end position="1973"/>
    </location>
</feature>
<feature type="region of interest" description="Disordered" evidence="15">
    <location>
        <begin position="1452"/>
        <end position="1745"/>
    </location>
</feature>
<keyword evidence="12" id="KW-0805">Transcription regulation</keyword>
<feature type="compositionally biased region" description="Polar residues" evidence="15">
    <location>
        <begin position="1541"/>
        <end position="1556"/>
    </location>
</feature>
<sequence>MDVDIDAKIREGELNSDSSKIEEGEGDVSMNDSNSLNNSQSDEGDVLPKEDDMNTSTQCTTSSEKAIIDGDSEASGDLNNIDNANPNVNPDGSELKETSHADSNGAVEGHQTSESTVENSSAPASSKKRRRSSALQRLGVGSPEVINRSSGRTRKPKPDTEDFLPTDAVLGKSPKKVKKSIDIVPSPEPMTKPANGSLEDSVTEENGAEENGTEENGSSDLTNDLKAPVESVAVSEAVDGGPVVKYEPGDLLWGRLGHYPFWPCIIIHDPVEPIFYKKDGRGRLTYHVLFYGDNGKRSWVASTLVLQFLGLQDFERQAAAVTSDMKKKDPKFYPGFVIKPFLKAKWNIAVREAEDVMTLTRDERMDAFLETMPQRKGRKSKVFEDDQGADEKNVDASAKEGSAESELSQSPTPGKKKKLAPKPESPSTEKKKRGRPRKIQENPDELEAGTPEPVAKSTPGPGRGRKRKLQIDAETIQSSKDDPSFKIGSKRKRKKKKDKKAKEDKAFSIFSEKHLDRLRDDQPDWSEEDALKCLSLLWDQKDEEEKMDFIRLVASDDVSEEESESEDEEIEKEDDSEQDDTVEEEVATVQSANAAKESDDDDPILSILNKKINLFKGYRMERVCQGCEKPGKTVKCRGPCAGVFHIECARGADNCVGQFSLVEDAEIKPKKRGRKKKELALETNDVIETPKTKANSRHKKIYADEETDSDLDYADGEALPEVCDEEAVMRMILGNAAELPEVSFVNHSQSESEVEDEDNMEDNTELSDGPSSTNVANITDFRCGDCAVSRTPLCYACGQASVPSGEDSVRVRCSVAHCGKHYHIECLKVQWPQTIYNLNKGVVHNITCPQHVCHTCVSDNPRDNKGRFVHEKLVRCIRCPTSYHYGNYCVPAGSKILTATQIICPRHYEPPKKGNHHINASWCFICSVGNFFWKSSFVTTTPPIVGCNTNPVYFAGGSLICCDLCPTSFHVDCLKIKPPTGDYICEDCETGRYPLYNEVLWVKLGHYRWWPALSLFPTEIPDNVENLPHRMGEFVVRFLGTNDHYWIERGRCFMYHEGDCVGEKKTTNKSNMEKLYQKGVLQANELHKDHKELRKKIQSQVKIAPPLKPPQYVKIRVNKAVGNVKIVEVDTSTISPCECNPNSDHPCSPDSECLNRILMVECDPNTCPAGEKCENQYFEKRIYPSLAPCFTDGRGWGLKILEDIPKGTFVIEYVGEVIDDEEYQKRLLKKHEEKDENYYFLTIDSTRIIDAGPKGNVSRFMNHSCQPNCETQKWTVMGDTRVGLFSLCDIPAGTELTFNYNLESKGNEKKPCMCGAPICSGFIGAKKNKAPLTDSKEPSSGKKKRRRPRVRNFIEDICMLCDAGKEVAALVSCINKECASKYHLACLGLASHPLGKWLCPRHQCNVCQKRTQQWCSYCTESYCPAHYEDNLVNDPLHGHICEVHQKNPLSKDHLKTKRDEQRKLMEEEKRKVDEEKKRQYEEERARRRSRRALISNEEETVDDSFSEGSALGDNDIPLDVKRDSTDEKVDDKEVSKGKNGQLRTYSKADNQPSSAKKTPKAKVASEIKDASPVPSRRGRKKKIVPVEDDSLHLTGESNTVALKKEPQSIEDDLKEIKMEPNSVEESQISSSHSNDAAKDDIPDADPTLDKFILAPLPMDDSPESFSKKKRKKSNSPKSIDNAPPNEASPSSVTKRKRKPPVHNMDYVNSQSLNLKRSYGDSTPDRPSSIKKLYPKKPKETNFDKNGLVDELEDIATGFASDDSQESPQIKFKKSGGKGRLSLNHVRSHTADSTTGDIPDTFSKDKNGPYVSPKKLKSPVTPATHLSPGSPVKLSAAKIFAMQRAKGLKVMPPNRRLSSAREQALGSRLSDEADERVERSGKGLKVMKGRRFSAESNAEDKKTENLHGESPQSGVSKKVRPVLSKVEDNAVSVEDDVEDKTLENGVLPPARHLQSHPMQSPPSKRIREASPKKSTIGVCSLWNQDILNIMK</sequence>
<keyword evidence="7" id="KW-0949">S-adenosyl-L-methionine</keyword>
<evidence type="ECO:0000256" key="5">
    <source>
        <dbReference type="ARBA" id="ARBA00022603"/>
    </source>
</evidence>
<dbReference type="InParanoid" id="A0A6P8YFD8"/>
<comment type="subcellular location">
    <subcellularLocation>
        <location evidence="2">Chromosome</location>
    </subcellularLocation>
    <subcellularLocation>
        <location evidence="1">Nucleus</location>
    </subcellularLocation>
</comment>
<feature type="compositionally biased region" description="Acidic residues" evidence="15">
    <location>
        <begin position="557"/>
        <end position="581"/>
    </location>
</feature>
<evidence type="ECO:0000256" key="2">
    <source>
        <dbReference type="ARBA" id="ARBA00004286"/>
    </source>
</evidence>
<keyword evidence="6" id="KW-0808">Transferase</keyword>
<dbReference type="PROSITE" id="PS50280">
    <property type="entry name" value="SET"/>
    <property type="match status" value="1"/>
</dbReference>
<dbReference type="SUPFAM" id="SSF57903">
    <property type="entry name" value="FYVE/PHD zinc finger"/>
    <property type="match status" value="2"/>
</dbReference>
<evidence type="ECO:0000256" key="6">
    <source>
        <dbReference type="ARBA" id="ARBA00022679"/>
    </source>
</evidence>
<feature type="compositionally biased region" description="Basic and acidic residues" evidence="15">
    <location>
        <begin position="1518"/>
        <end position="1536"/>
    </location>
</feature>
<dbReference type="InterPro" id="IPR013083">
    <property type="entry name" value="Znf_RING/FYVE/PHD"/>
</dbReference>
<keyword evidence="10" id="KW-0863">Zinc-finger</keyword>
<dbReference type="PROSITE" id="PS50812">
    <property type="entry name" value="PWWP"/>
    <property type="match status" value="2"/>
</dbReference>
<keyword evidence="9" id="KW-0677">Repeat</keyword>
<keyword evidence="14" id="KW-0539">Nucleus</keyword>
<evidence type="ECO:0000256" key="7">
    <source>
        <dbReference type="ARBA" id="ARBA00022691"/>
    </source>
</evidence>
<dbReference type="Gene3D" id="3.30.40.10">
    <property type="entry name" value="Zinc/RING finger domain, C3HC4 (zinc finger)"/>
    <property type="match status" value="3"/>
</dbReference>
<feature type="domain" description="SET" evidence="16">
    <location>
        <begin position="1184"/>
        <end position="1301"/>
    </location>
</feature>
<keyword evidence="13" id="KW-0804">Transcription</keyword>
<dbReference type="SMART" id="SM00293">
    <property type="entry name" value="PWWP"/>
    <property type="match status" value="2"/>
</dbReference>
<dbReference type="InterPro" id="IPR001214">
    <property type="entry name" value="SET_dom"/>
</dbReference>
<keyword evidence="8" id="KW-0479">Metal-binding</keyword>
<feature type="compositionally biased region" description="Polar residues" evidence="15">
    <location>
        <begin position="110"/>
        <end position="119"/>
    </location>
</feature>
<dbReference type="Pfam" id="PF23004">
    <property type="entry name" value="PHDvar_NSD"/>
    <property type="match status" value="1"/>
</dbReference>
<protein>
    <submittedName>
        <fullName evidence="21">Histone-lysine N-methyltransferase NSD2 isoform X1</fullName>
    </submittedName>
</protein>
<feature type="region of interest" description="Disordered" evidence="15">
    <location>
        <begin position="1757"/>
        <end position="1830"/>
    </location>
</feature>
<feature type="compositionally biased region" description="Low complexity" evidence="15">
    <location>
        <begin position="79"/>
        <end position="91"/>
    </location>
</feature>
<evidence type="ECO:0000313" key="21">
    <source>
        <dbReference type="RefSeq" id="XP_034232612.1"/>
    </source>
</evidence>
<evidence type="ECO:0000256" key="9">
    <source>
        <dbReference type="ARBA" id="ARBA00022737"/>
    </source>
</evidence>
<dbReference type="Pfam" id="PF17982">
    <property type="entry name" value="C5HCH"/>
    <property type="match status" value="1"/>
</dbReference>
<evidence type="ECO:0000256" key="1">
    <source>
        <dbReference type="ARBA" id="ARBA00004123"/>
    </source>
</evidence>
<keyword evidence="3" id="KW-0158">Chromosome</keyword>
<feature type="compositionally biased region" description="Low complexity" evidence="15">
    <location>
        <begin position="27"/>
        <end position="41"/>
    </location>
</feature>
<dbReference type="InterPro" id="IPR003616">
    <property type="entry name" value="Post-SET_dom"/>
</dbReference>
<dbReference type="InterPro" id="IPR041306">
    <property type="entry name" value="C5HCH"/>
</dbReference>
<name>A0A6P8YFD8_THRPL</name>
<dbReference type="SMART" id="SM00508">
    <property type="entry name" value="PostSET"/>
    <property type="match status" value="1"/>
</dbReference>
<dbReference type="GO" id="GO:0032259">
    <property type="term" value="P:methylation"/>
    <property type="evidence" value="ECO:0007669"/>
    <property type="project" value="UniProtKB-KW"/>
</dbReference>
<dbReference type="InterPro" id="IPR036910">
    <property type="entry name" value="HMG_box_dom_sf"/>
</dbReference>
<dbReference type="GO" id="GO:0016279">
    <property type="term" value="F:protein-lysine N-methyltransferase activity"/>
    <property type="evidence" value="ECO:0007669"/>
    <property type="project" value="UniProtKB-ARBA"/>
</dbReference>
<dbReference type="InterPro" id="IPR055198">
    <property type="entry name" value="NSD_PHD"/>
</dbReference>
<feature type="region of interest" description="Disordered" evidence="15">
    <location>
        <begin position="553"/>
        <end position="581"/>
    </location>
</feature>
<dbReference type="InterPro" id="IPR059153">
    <property type="entry name" value="NSD_PHD-1st"/>
</dbReference>
<dbReference type="CDD" id="cd15565">
    <property type="entry name" value="PHD2_NSD"/>
    <property type="match status" value="1"/>
</dbReference>
<evidence type="ECO:0000256" key="8">
    <source>
        <dbReference type="ARBA" id="ARBA00022723"/>
    </source>
</evidence>
<feature type="region of interest" description="Disordered" evidence="15">
    <location>
        <begin position="370"/>
        <end position="524"/>
    </location>
</feature>
<evidence type="ECO:0000256" key="10">
    <source>
        <dbReference type="ARBA" id="ARBA00022771"/>
    </source>
</evidence>
<evidence type="ECO:0000256" key="13">
    <source>
        <dbReference type="ARBA" id="ARBA00023163"/>
    </source>
</evidence>
<feature type="compositionally biased region" description="Basic residues" evidence="15">
    <location>
        <begin position="488"/>
        <end position="499"/>
    </location>
</feature>
<gene>
    <name evidence="21" type="primary">LOC117640312</name>
</gene>
<feature type="compositionally biased region" description="Low complexity" evidence="15">
    <location>
        <begin position="1623"/>
        <end position="1633"/>
    </location>
</feature>
<dbReference type="Pfam" id="PF17907">
    <property type="entry name" value="AWS"/>
    <property type="match status" value="1"/>
</dbReference>
<dbReference type="InterPro" id="IPR000313">
    <property type="entry name" value="PWWP_dom"/>
</dbReference>
<dbReference type="OrthoDB" id="422362at2759"/>
<dbReference type="InterPro" id="IPR001965">
    <property type="entry name" value="Znf_PHD"/>
</dbReference>
<feature type="compositionally biased region" description="Basic and acidic residues" evidence="15">
    <location>
        <begin position="1"/>
        <end position="23"/>
    </location>
</feature>
<evidence type="ECO:0000259" key="19">
    <source>
        <dbReference type="PROSITE" id="PS51215"/>
    </source>
</evidence>
<feature type="compositionally biased region" description="Basic and acidic residues" evidence="15">
    <location>
        <begin position="381"/>
        <end position="402"/>
    </location>
</feature>
<dbReference type="SUPFAM" id="SSF63748">
    <property type="entry name" value="Tudor/PWWP/MBT"/>
    <property type="match status" value="2"/>
</dbReference>
<feature type="region of interest" description="Disordered" evidence="15">
    <location>
        <begin position="1"/>
        <end position="223"/>
    </location>
</feature>
<feature type="compositionally biased region" description="Basic and acidic residues" evidence="15">
    <location>
        <begin position="1897"/>
        <end position="1906"/>
    </location>
</feature>
<dbReference type="InterPro" id="IPR055197">
    <property type="entry name" value="PHDvar_NSD"/>
</dbReference>
<dbReference type="PROSITE" id="PS50868">
    <property type="entry name" value="POST_SET"/>
    <property type="match status" value="1"/>
</dbReference>
<dbReference type="CTD" id="43351"/>
<evidence type="ECO:0000259" key="18">
    <source>
        <dbReference type="PROSITE" id="PS50868"/>
    </source>
</evidence>
<dbReference type="InterPro" id="IPR019786">
    <property type="entry name" value="Zinc_finger_PHD-type_CS"/>
</dbReference>
<dbReference type="KEGG" id="tpal:117640312"/>
<dbReference type="SUPFAM" id="SSF82199">
    <property type="entry name" value="SET domain"/>
    <property type="match status" value="1"/>
</dbReference>
<dbReference type="CDD" id="cd05838">
    <property type="entry name" value="PWWP_NSD_rpt2"/>
    <property type="match status" value="1"/>
</dbReference>
<dbReference type="CDD" id="cd20144">
    <property type="entry name" value="PWWP_NSD_rpt1"/>
    <property type="match status" value="1"/>
</dbReference>
<dbReference type="FunCoup" id="A0A6P8YFD8">
    <property type="interactions" value="1677"/>
</dbReference>
<evidence type="ECO:0000256" key="11">
    <source>
        <dbReference type="ARBA" id="ARBA00022833"/>
    </source>
</evidence>
<feature type="domain" description="AWS" evidence="19">
    <location>
        <begin position="1132"/>
        <end position="1182"/>
    </location>
</feature>
<feature type="compositionally biased region" description="Acidic residues" evidence="15">
    <location>
        <begin position="201"/>
        <end position="213"/>
    </location>
</feature>
<accession>A0A6P8YFD8</accession>
<dbReference type="PROSITE" id="PS01359">
    <property type="entry name" value="ZF_PHD_1"/>
    <property type="match status" value="1"/>
</dbReference>
<keyword evidence="4" id="KW-0597">Phosphoprotein</keyword>
<dbReference type="Gene3D" id="2.170.270.10">
    <property type="entry name" value="SET domain"/>
    <property type="match status" value="1"/>
</dbReference>
<dbReference type="SMART" id="SM00317">
    <property type="entry name" value="SET"/>
    <property type="match status" value="1"/>
</dbReference>
<keyword evidence="11" id="KW-0862">Zinc</keyword>
<dbReference type="RefSeq" id="XP_034232612.1">
    <property type="nucleotide sequence ID" value="XM_034376721.1"/>
</dbReference>
<dbReference type="Proteomes" id="UP000515158">
    <property type="component" value="Unplaced"/>
</dbReference>
<feature type="compositionally biased region" description="Acidic residues" evidence="15">
    <location>
        <begin position="1496"/>
        <end position="1505"/>
    </location>
</feature>
<dbReference type="GO" id="GO:0005694">
    <property type="term" value="C:chromosome"/>
    <property type="evidence" value="ECO:0007669"/>
    <property type="project" value="UniProtKB-SubCell"/>
</dbReference>
<feature type="compositionally biased region" description="Basic and acidic residues" evidence="15">
    <location>
        <begin position="1452"/>
        <end position="1485"/>
    </location>
</feature>
<dbReference type="InterPro" id="IPR046341">
    <property type="entry name" value="SET_dom_sf"/>
</dbReference>
<dbReference type="GO" id="GO:0140938">
    <property type="term" value="F:histone H3 methyltransferase activity"/>
    <property type="evidence" value="ECO:0007669"/>
    <property type="project" value="UniProtKB-ARBA"/>
</dbReference>
<reference evidence="21" key="1">
    <citation type="submission" date="2025-08" db="UniProtKB">
        <authorList>
            <consortium name="RefSeq"/>
        </authorList>
    </citation>
    <scope>IDENTIFICATION</scope>
    <source>
        <tissue evidence="21">Total insect</tissue>
    </source>
</reference>
<dbReference type="CDD" id="cd15566">
    <property type="entry name" value="PHD3_NSD"/>
    <property type="match status" value="1"/>
</dbReference>
<dbReference type="SMART" id="SM00249">
    <property type="entry name" value="PHD"/>
    <property type="match status" value="4"/>
</dbReference>
<feature type="domain" description="PWWP" evidence="17">
    <location>
        <begin position="248"/>
        <end position="300"/>
    </location>
</feature>
<organism evidence="21">
    <name type="scientific">Thrips palmi</name>
    <name type="common">Melon thrips</name>
    <dbReference type="NCBI Taxonomy" id="161013"/>
    <lineage>
        <taxon>Eukaryota</taxon>
        <taxon>Metazoa</taxon>
        <taxon>Ecdysozoa</taxon>
        <taxon>Arthropoda</taxon>
        <taxon>Hexapoda</taxon>
        <taxon>Insecta</taxon>
        <taxon>Pterygota</taxon>
        <taxon>Neoptera</taxon>
        <taxon>Paraneoptera</taxon>
        <taxon>Thysanoptera</taxon>
        <taxon>Terebrantia</taxon>
        <taxon>Thripoidea</taxon>
        <taxon>Thripidae</taxon>
        <taxon>Thrips</taxon>
    </lineage>
</organism>
<dbReference type="Pfam" id="PF00855">
    <property type="entry name" value="PWWP"/>
    <property type="match status" value="2"/>
</dbReference>
<evidence type="ECO:0000256" key="3">
    <source>
        <dbReference type="ARBA" id="ARBA00022454"/>
    </source>
</evidence>
<evidence type="ECO:0000313" key="20">
    <source>
        <dbReference type="Proteomes" id="UP000515158"/>
    </source>
</evidence>
<dbReference type="InterPro" id="IPR011011">
    <property type="entry name" value="Znf_FYVE_PHD"/>
</dbReference>
<evidence type="ECO:0000259" key="17">
    <source>
        <dbReference type="PROSITE" id="PS50812"/>
    </source>
</evidence>
<feature type="compositionally biased region" description="Basic and acidic residues" evidence="15">
    <location>
        <begin position="500"/>
        <end position="522"/>
    </location>
</feature>
<dbReference type="Pfam" id="PF22908">
    <property type="entry name" value="PHD_NSD"/>
    <property type="match status" value="1"/>
</dbReference>
<dbReference type="PANTHER" id="PTHR22884">
    <property type="entry name" value="SET DOMAIN PROTEINS"/>
    <property type="match status" value="1"/>
</dbReference>
<dbReference type="CDD" id="cd19173">
    <property type="entry name" value="SET_NSD"/>
    <property type="match status" value="1"/>
</dbReference>
<dbReference type="Pfam" id="PF23011">
    <property type="entry name" value="PHD-1st_NSD"/>
    <property type="match status" value="1"/>
</dbReference>
<feature type="domain" description="Post-SET" evidence="18">
    <location>
        <begin position="1308"/>
        <end position="1324"/>
    </location>
</feature>
<evidence type="ECO:0000256" key="14">
    <source>
        <dbReference type="ARBA" id="ARBA00023242"/>
    </source>
</evidence>
<evidence type="ECO:0000256" key="12">
    <source>
        <dbReference type="ARBA" id="ARBA00023015"/>
    </source>
</evidence>
<keyword evidence="5" id="KW-0489">Methyltransferase</keyword>
<dbReference type="FunFam" id="2.170.270.10:FF:000002">
    <property type="entry name" value="Histone-lysine N-methyltransferase"/>
    <property type="match status" value="1"/>
</dbReference>
<evidence type="ECO:0000256" key="4">
    <source>
        <dbReference type="ARBA" id="ARBA00022553"/>
    </source>
</evidence>
<dbReference type="InterPro" id="IPR050777">
    <property type="entry name" value="SET2_Histone-Lys_MeTrsfase"/>
</dbReference>
<dbReference type="GeneID" id="117640312"/>
<dbReference type="GO" id="GO:0005634">
    <property type="term" value="C:nucleus"/>
    <property type="evidence" value="ECO:0007669"/>
    <property type="project" value="UniProtKB-SubCell"/>
</dbReference>
<dbReference type="SUPFAM" id="SSF47095">
    <property type="entry name" value="HMG-box"/>
    <property type="match status" value="1"/>
</dbReference>
<feature type="domain" description="PWWP" evidence="17">
    <location>
        <begin position="996"/>
        <end position="1058"/>
    </location>
</feature>
<evidence type="ECO:0000259" key="16">
    <source>
        <dbReference type="PROSITE" id="PS50280"/>
    </source>
</evidence>
<dbReference type="SMART" id="SM00570">
    <property type="entry name" value="AWS"/>
    <property type="match status" value="1"/>
</dbReference>
<feature type="compositionally biased region" description="Polar residues" evidence="15">
    <location>
        <begin position="54"/>
        <end position="64"/>
    </location>
</feature>